<feature type="chain" id="PRO_5045691156" evidence="1">
    <location>
        <begin position="28"/>
        <end position="166"/>
    </location>
</feature>
<comment type="caution">
    <text evidence="2">The sequence shown here is derived from an EMBL/GenBank/DDBJ whole genome shotgun (WGS) entry which is preliminary data.</text>
</comment>
<evidence type="ECO:0000313" key="3">
    <source>
        <dbReference type="Proteomes" id="UP001595378"/>
    </source>
</evidence>
<organism evidence="2 3">
    <name type="scientific">Alteraurantiacibacter lauratis</name>
    <dbReference type="NCBI Taxonomy" id="2054627"/>
    <lineage>
        <taxon>Bacteria</taxon>
        <taxon>Pseudomonadati</taxon>
        <taxon>Pseudomonadota</taxon>
        <taxon>Alphaproteobacteria</taxon>
        <taxon>Sphingomonadales</taxon>
        <taxon>Erythrobacteraceae</taxon>
        <taxon>Alteraurantiacibacter</taxon>
    </lineage>
</organism>
<accession>A0ABV7EI06</accession>
<dbReference type="RefSeq" id="WP_336919087.1">
    <property type="nucleotide sequence ID" value="NZ_JBANRN010000008.1"/>
</dbReference>
<keyword evidence="3" id="KW-1185">Reference proteome</keyword>
<keyword evidence="1" id="KW-0732">Signal</keyword>
<protein>
    <submittedName>
        <fullName evidence="2">DUF2141 domain-containing protein</fullName>
    </submittedName>
</protein>
<gene>
    <name evidence="2" type="ORF">ACFODK_11280</name>
</gene>
<sequence length="166" mass="17773">MRSSFSRLMPALAVPAALLALALPGSAAQAQYHQEIRNDMAVCRGAGPAVRINVNGIKNGQGLVRAQIYRATQADWLQSGRWMYRIEVPAQAGSMSFCMPVPANGSYAVAVRHDVNGNGSTDLRTDGGAMSNNPSINLFNLGRPSVSRTAFDVSGVTTINITMRYM</sequence>
<evidence type="ECO:0000256" key="1">
    <source>
        <dbReference type="SAM" id="SignalP"/>
    </source>
</evidence>
<dbReference type="InterPro" id="IPR018673">
    <property type="entry name" value="DUF2141"/>
</dbReference>
<dbReference type="Proteomes" id="UP001595378">
    <property type="component" value="Unassembled WGS sequence"/>
</dbReference>
<feature type="signal peptide" evidence="1">
    <location>
        <begin position="1"/>
        <end position="27"/>
    </location>
</feature>
<reference evidence="3" key="1">
    <citation type="journal article" date="2019" name="Int. J. Syst. Evol. Microbiol.">
        <title>The Global Catalogue of Microorganisms (GCM) 10K type strain sequencing project: providing services to taxonomists for standard genome sequencing and annotation.</title>
        <authorList>
            <consortium name="The Broad Institute Genomics Platform"/>
            <consortium name="The Broad Institute Genome Sequencing Center for Infectious Disease"/>
            <person name="Wu L."/>
            <person name="Ma J."/>
        </authorList>
    </citation>
    <scope>NUCLEOTIDE SEQUENCE [LARGE SCALE GENOMIC DNA]</scope>
    <source>
        <strain evidence="3">KCTC 52606</strain>
    </source>
</reference>
<dbReference type="Pfam" id="PF09912">
    <property type="entry name" value="DUF2141"/>
    <property type="match status" value="1"/>
</dbReference>
<dbReference type="EMBL" id="JBHRSU010000033">
    <property type="protein sequence ID" value="MFC3101470.1"/>
    <property type="molecule type" value="Genomic_DNA"/>
</dbReference>
<proteinExistence type="predicted"/>
<evidence type="ECO:0000313" key="2">
    <source>
        <dbReference type="EMBL" id="MFC3101470.1"/>
    </source>
</evidence>
<name>A0ABV7EI06_9SPHN</name>